<protein>
    <recommendedName>
        <fullName evidence="1">F-box domain-containing protein</fullName>
    </recommendedName>
</protein>
<sequence>MPIRFLFLPQKDLQYAIHLMDVNDFPPAIHLMPIRLLSLSVADLQYALECMDIRDLIAFSLCSNQTKNLVRSSNRKIYPITAYVYENDITFHIMEDDDYEEQSIHLLIFDFYIELNGRMEIEVWRKEEFTTSDWIAHFLRIFNDPMIDYLAIVDTSLPYLDTIKQLFPKCIRLAISDKFSREFTKKNRFLEIIFHC</sequence>
<accession>A0A2G5TSW6</accession>
<reference evidence="3" key="1">
    <citation type="submission" date="2017-10" db="EMBL/GenBank/DDBJ databases">
        <title>Rapid genome shrinkage in a self-fertile nematode reveals novel sperm competition proteins.</title>
        <authorList>
            <person name="Yin D."/>
            <person name="Schwarz E.M."/>
            <person name="Thomas C.G."/>
            <person name="Felde R.L."/>
            <person name="Korf I.F."/>
            <person name="Cutter A.D."/>
            <person name="Schartner C.M."/>
            <person name="Ralston E.J."/>
            <person name="Meyer B.J."/>
            <person name="Haag E.S."/>
        </authorList>
    </citation>
    <scope>NUCLEOTIDE SEQUENCE [LARGE SCALE GENOMIC DNA]</scope>
    <source>
        <strain evidence="3">JU1422</strain>
    </source>
</reference>
<dbReference type="PANTHER" id="PTHR22899">
    <property type="entry name" value="CYCLIN-RELATED F-BOX FAMILY"/>
    <property type="match status" value="1"/>
</dbReference>
<dbReference type="PANTHER" id="PTHR22899:SF0">
    <property type="entry name" value="F-BOX ASSOCIATED DOMAIN-CONTAINING PROTEIN-RELATED"/>
    <property type="match status" value="1"/>
</dbReference>
<feature type="domain" description="F-box" evidence="1">
    <location>
        <begin position="39"/>
        <end position="77"/>
    </location>
</feature>
<evidence type="ECO:0000313" key="2">
    <source>
        <dbReference type="EMBL" id="PIC30343.1"/>
    </source>
</evidence>
<dbReference type="AlphaFoldDB" id="A0A2G5TSW6"/>
<dbReference type="Pfam" id="PF00646">
    <property type="entry name" value="F-box"/>
    <property type="match status" value="1"/>
</dbReference>
<gene>
    <name evidence="2" type="primary">Cnig_chr_V.g21611</name>
    <name evidence="2" type="ORF">B9Z55_021611</name>
</gene>
<evidence type="ECO:0000259" key="1">
    <source>
        <dbReference type="Pfam" id="PF00646"/>
    </source>
</evidence>
<dbReference type="Proteomes" id="UP000230233">
    <property type="component" value="Chromosome V"/>
</dbReference>
<dbReference type="InterPro" id="IPR001810">
    <property type="entry name" value="F-box_dom"/>
</dbReference>
<proteinExistence type="predicted"/>
<evidence type="ECO:0000313" key="3">
    <source>
        <dbReference type="Proteomes" id="UP000230233"/>
    </source>
</evidence>
<keyword evidence="3" id="KW-1185">Reference proteome</keyword>
<organism evidence="2 3">
    <name type="scientific">Caenorhabditis nigoni</name>
    <dbReference type="NCBI Taxonomy" id="1611254"/>
    <lineage>
        <taxon>Eukaryota</taxon>
        <taxon>Metazoa</taxon>
        <taxon>Ecdysozoa</taxon>
        <taxon>Nematoda</taxon>
        <taxon>Chromadorea</taxon>
        <taxon>Rhabditida</taxon>
        <taxon>Rhabditina</taxon>
        <taxon>Rhabditomorpha</taxon>
        <taxon>Rhabditoidea</taxon>
        <taxon>Rhabditidae</taxon>
        <taxon>Peloderinae</taxon>
        <taxon>Caenorhabditis</taxon>
    </lineage>
</organism>
<dbReference type="InterPro" id="IPR053222">
    <property type="entry name" value="Zygotic_Embryogenesis-Asso"/>
</dbReference>
<name>A0A2G5TSW6_9PELO</name>
<comment type="caution">
    <text evidence="2">The sequence shown here is derived from an EMBL/GenBank/DDBJ whole genome shotgun (WGS) entry which is preliminary data.</text>
</comment>
<dbReference type="EMBL" id="PDUG01000005">
    <property type="protein sequence ID" value="PIC30343.1"/>
    <property type="molecule type" value="Genomic_DNA"/>
</dbReference>